<name>A0A5C8UUM4_9MICO</name>
<protein>
    <recommendedName>
        <fullName evidence="2">Biotin transporter</fullName>
    </recommendedName>
</protein>
<dbReference type="Gene3D" id="1.10.1760.20">
    <property type="match status" value="1"/>
</dbReference>
<feature type="transmembrane region" description="Helical" evidence="3">
    <location>
        <begin position="170"/>
        <end position="197"/>
    </location>
</feature>
<evidence type="ECO:0000256" key="2">
    <source>
        <dbReference type="PIRNR" id="PIRNR016661"/>
    </source>
</evidence>
<dbReference type="Proteomes" id="UP000321379">
    <property type="component" value="Unassembled WGS sequence"/>
</dbReference>
<accession>A0A5C8UUM4</accession>
<keyword evidence="2 3" id="KW-0472">Membrane</keyword>
<feature type="transmembrane region" description="Helical" evidence="3">
    <location>
        <begin position="131"/>
        <end position="150"/>
    </location>
</feature>
<proteinExistence type="inferred from homology"/>
<organism evidence="4 5">
    <name type="scientific">Lacisediminihabitans profunda</name>
    <dbReference type="NCBI Taxonomy" id="2594790"/>
    <lineage>
        <taxon>Bacteria</taxon>
        <taxon>Bacillati</taxon>
        <taxon>Actinomycetota</taxon>
        <taxon>Actinomycetes</taxon>
        <taxon>Micrococcales</taxon>
        <taxon>Microbacteriaceae</taxon>
        <taxon>Lacisediminihabitans</taxon>
    </lineage>
</organism>
<evidence type="ECO:0000313" key="4">
    <source>
        <dbReference type="EMBL" id="TXN32011.1"/>
    </source>
</evidence>
<dbReference type="PANTHER" id="PTHR34295">
    <property type="entry name" value="BIOTIN TRANSPORTER BIOY"/>
    <property type="match status" value="1"/>
</dbReference>
<gene>
    <name evidence="4" type="ORF">FVP33_03565</name>
</gene>
<feature type="transmembrane region" description="Helical" evidence="3">
    <location>
        <begin position="102"/>
        <end position="119"/>
    </location>
</feature>
<dbReference type="RefSeq" id="WP_147782259.1">
    <property type="nucleotide sequence ID" value="NZ_VRMG01000004.1"/>
</dbReference>
<dbReference type="PANTHER" id="PTHR34295:SF1">
    <property type="entry name" value="BIOTIN TRANSPORTER BIOY"/>
    <property type="match status" value="1"/>
</dbReference>
<keyword evidence="2" id="KW-1003">Cell membrane</keyword>
<keyword evidence="3" id="KW-1133">Transmembrane helix</keyword>
<evidence type="ECO:0000256" key="1">
    <source>
        <dbReference type="ARBA" id="ARBA00010692"/>
    </source>
</evidence>
<comment type="similarity">
    <text evidence="1 2">Belongs to the BioY family.</text>
</comment>
<comment type="subcellular location">
    <subcellularLocation>
        <location evidence="2">Cell membrane</location>
        <topology evidence="2">Multi-pass membrane protein</topology>
    </subcellularLocation>
</comment>
<dbReference type="InterPro" id="IPR003784">
    <property type="entry name" value="BioY"/>
</dbReference>
<evidence type="ECO:0000256" key="3">
    <source>
        <dbReference type="SAM" id="Phobius"/>
    </source>
</evidence>
<dbReference type="AlphaFoldDB" id="A0A5C8UUM4"/>
<dbReference type="Pfam" id="PF02632">
    <property type="entry name" value="BioY"/>
    <property type="match status" value="1"/>
</dbReference>
<dbReference type="EMBL" id="VRMG01000004">
    <property type="protein sequence ID" value="TXN32011.1"/>
    <property type="molecule type" value="Genomic_DNA"/>
</dbReference>
<dbReference type="GO" id="GO:0015225">
    <property type="term" value="F:biotin transmembrane transporter activity"/>
    <property type="evidence" value="ECO:0007669"/>
    <property type="project" value="UniProtKB-UniRule"/>
</dbReference>
<keyword evidence="2" id="KW-0813">Transport</keyword>
<keyword evidence="5" id="KW-1185">Reference proteome</keyword>
<reference evidence="4 5" key="1">
    <citation type="submission" date="2019-08" db="EMBL/GenBank/DDBJ databases">
        <title>Bacterial whole genome sequence for Glaciihabitans sp. CHu50b-6-2.</title>
        <authorList>
            <person name="Jin L."/>
        </authorList>
    </citation>
    <scope>NUCLEOTIDE SEQUENCE [LARGE SCALE GENOMIC DNA]</scope>
    <source>
        <strain evidence="4 5">CHu50b-6-2</strain>
    </source>
</reference>
<evidence type="ECO:0000313" key="5">
    <source>
        <dbReference type="Proteomes" id="UP000321379"/>
    </source>
</evidence>
<dbReference type="PIRSF" id="PIRSF016661">
    <property type="entry name" value="BioY"/>
    <property type="match status" value="1"/>
</dbReference>
<sequence length="216" mass="22350">MSNLTLAFGRPTLADRLFSRSLVTDLILIAAGTALTSIAAQLIIPLWPVPITGQTFAVLLVGSTLGAVRGALSMTLYLVLGAAGLPVFAAGGHGSLLASPSGGFVIGFVFAAALTGWLAQREWDRKVVGTFLSFAAGTVVIYAFGLPWLYTVLGTFPPASLSRFFGTTNLLRATITTGILPFLVGDTVKALLAAAILPASWRLAGRADKAASENEG</sequence>
<dbReference type="GO" id="GO:0005886">
    <property type="term" value="C:plasma membrane"/>
    <property type="evidence" value="ECO:0007669"/>
    <property type="project" value="UniProtKB-SubCell"/>
</dbReference>
<keyword evidence="3" id="KW-0812">Transmembrane</keyword>
<comment type="caution">
    <text evidence="4">The sequence shown here is derived from an EMBL/GenBank/DDBJ whole genome shotgun (WGS) entry which is preliminary data.</text>
</comment>
<feature type="transmembrane region" description="Helical" evidence="3">
    <location>
        <begin position="21"/>
        <end position="44"/>
    </location>
</feature>
<feature type="transmembrane region" description="Helical" evidence="3">
    <location>
        <begin position="75"/>
        <end position="96"/>
    </location>
</feature>